<feature type="binding site" evidence="15">
    <location>
        <position position="127"/>
    </location>
    <ligand>
        <name>Mg(2+)</name>
        <dbReference type="ChEBI" id="CHEBI:18420"/>
    </ligand>
</feature>
<dbReference type="GO" id="GO:0006364">
    <property type="term" value="P:rRNA processing"/>
    <property type="evidence" value="ECO:0007669"/>
    <property type="project" value="UniProtKB-UniRule"/>
</dbReference>
<name>A0A0G1XGN2_9BACT</name>
<dbReference type="Gene3D" id="3.30.160.20">
    <property type="match status" value="1"/>
</dbReference>
<evidence type="ECO:0000256" key="7">
    <source>
        <dbReference type="ARBA" id="ARBA00022664"/>
    </source>
</evidence>
<dbReference type="InterPro" id="IPR011907">
    <property type="entry name" value="RNase_III"/>
</dbReference>
<comment type="similarity">
    <text evidence="3">Belongs to the ribonuclease III family.</text>
</comment>
<evidence type="ECO:0000256" key="13">
    <source>
        <dbReference type="ARBA" id="ARBA00022842"/>
    </source>
</evidence>
<dbReference type="NCBIfam" id="TIGR02191">
    <property type="entry name" value="RNaseIII"/>
    <property type="match status" value="1"/>
</dbReference>
<dbReference type="GO" id="GO:0005737">
    <property type="term" value="C:cytoplasm"/>
    <property type="evidence" value="ECO:0007669"/>
    <property type="project" value="UniProtKB-SubCell"/>
</dbReference>
<dbReference type="Gene3D" id="1.10.1520.10">
    <property type="entry name" value="Ribonuclease III domain"/>
    <property type="match status" value="1"/>
</dbReference>
<evidence type="ECO:0000256" key="5">
    <source>
        <dbReference type="ARBA" id="ARBA00022490"/>
    </source>
</evidence>
<evidence type="ECO:0000256" key="1">
    <source>
        <dbReference type="ARBA" id="ARBA00000109"/>
    </source>
</evidence>
<dbReference type="InterPro" id="IPR036389">
    <property type="entry name" value="RNase_III_sf"/>
</dbReference>
<dbReference type="SUPFAM" id="SSF69065">
    <property type="entry name" value="RNase III domain-like"/>
    <property type="match status" value="1"/>
</dbReference>
<comment type="subunit">
    <text evidence="4 15">Homodimer.</text>
</comment>
<dbReference type="GO" id="GO:0004525">
    <property type="term" value="F:ribonuclease III activity"/>
    <property type="evidence" value="ECO:0007669"/>
    <property type="project" value="UniProtKB-UniRule"/>
</dbReference>
<feature type="binding site" evidence="15">
    <location>
        <position position="51"/>
    </location>
    <ligand>
        <name>Mg(2+)</name>
        <dbReference type="ChEBI" id="CHEBI:18420"/>
    </ligand>
</feature>
<dbReference type="FunFam" id="3.30.160.20:FF:000003">
    <property type="entry name" value="Ribonuclease 3"/>
    <property type="match status" value="1"/>
</dbReference>
<comment type="subcellular location">
    <subcellularLocation>
        <location evidence="2 15">Cytoplasm</location>
    </subcellularLocation>
</comment>
<accession>A0A0G1XGN2</accession>
<dbReference type="InterPro" id="IPR000999">
    <property type="entry name" value="RNase_III_dom"/>
</dbReference>
<dbReference type="HAMAP" id="MF_00104">
    <property type="entry name" value="RNase_III"/>
    <property type="match status" value="1"/>
</dbReference>
<dbReference type="PROSITE" id="PS00517">
    <property type="entry name" value="RNASE_3_1"/>
    <property type="match status" value="1"/>
</dbReference>
<comment type="catalytic activity">
    <reaction evidence="1 15">
        <text>Endonucleolytic cleavage to 5'-phosphomonoester.</text>
        <dbReference type="EC" id="3.1.26.3"/>
    </reaction>
</comment>
<dbReference type="PROSITE" id="PS50142">
    <property type="entry name" value="RNASE_3_2"/>
    <property type="match status" value="1"/>
</dbReference>
<dbReference type="CDD" id="cd00593">
    <property type="entry name" value="RIBOc"/>
    <property type="match status" value="1"/>
</dbReference>
<keyword evidence="10 15" id="KW-0479">Metal-binding</keyword>
<reference evidence="18 19" key="1">
    <citation type="journal article" date="2015" name="Nature">
        <title>rRNA introns, odd ribosomes, and small enigmatic genomes across a large radiation of phyla.</title>
        <authorList>
            <person name="Brown C.T."/>
            <person name="Hug L.A."/>
            <person name="Thomas B.C."/>
            <person name="Sharon I."/>
            <person name="Castelle C.J."/>
            <person name="Singh A."/>
            <person name="Wilkins M.J."/>
            <person name="Williams K.H."/>
            <person name="Banfield J.F."/>
        </authorList>
    </citation>
    <scope>NUCLEOTIDE SEQUENCE [LARGE SCALE GENOMIC DNA]</scope>
</reference>
<keyword evidence="6 15" id="KW-0698">rRNA processing</keyword>
<evidence type="ECO:0000256" key="15">
    <source>
        <dbReference type="HAMAP-Rule" id="MF_00104"/>
    </source>
</evidence>
<evidence type="ECO:0000256" key="4">
    <source>
        <dbReference type="ARBA" id="ARBA00011738"/>
    </source>
</evidence>
<proteinExistence type="inferred from homology"/>
<dbReference type="GO" id="GO:0042802">
    <property type="term" value="F:identical protein binding"/>
    <property type="evidence" value="ECO:0007669"/>
    <property type="project" value="UniProtKB-ARBA"/>
</dbReference>
<dbReference type="PANTHER" id="PTHR11207">
    <property type="entry name" value="RIBONUCLEASE III"/>
    <property type="match status" value="1"/>
</dbReference>
<keyword evidence="7 15" id="KW-0507">mRNA processing</keyword>
<dbReference type="FunFam" id="1.10.1520.10:FF:000001">
    <property type="entry name" value="Ribonuclease 3"/>
    <property type="match status" value="1"/>
</dbReference>
<dbReference type="GO" id="GO:0019843">
    <property type="term" value="F:rRNA binding"/>
    <property type="evidence" value="ECO:0007669"/>
    <property type="project" value="UniProtKB-KW"/>
</dbReference>
<dbReference type="EMBL" id="LCRF01000042">
    <property type="protein sequence ID" value="KKW30428.1"/>
    <property type="molecule type" value="Genomic_DNA"/>
</dbReference>
<keyword evidence="12 15" id="KW-0378">Hydrolase</keyword>
<dbReference type="SMART" id="SM00535">
    <property type="entry name" value="RIBOc"/>
    <property type="match status" value="1"/>
</dbReference>
<comment type="cofactor">
    <cofactor evidence="15">
        <name>Mg(2+)</name>
        <dbReference type="ChEBI" id="CHEBI:18420"/>
    </cofactor>
</comment>
<dbReference type="GO" id="GO:0010468">
    <property type="term" value="P:regulation of gene expression"/>
    <property type="evidence" value="ECO:0007669"/>
    <property type="project" value="TreeGrafter"/>
</dbReference>
<comment type="caution">
    <text evidence="18">The sequence shown here is derived from an EMBL/GenBank/DDBJ whole genome shotgun (WGS) entry which is preliminary data.</text>
</comment>
<feature type="active site" evidence="15">
    <location>
        <position position="127"/>
    </location>
</feature>
<dbReference type="EC" id="3.1.26.3" evidence="15"/>
<dbReference type="SUPFAM" id="SSF54768">
    <property type="entry name" value="dsRNA-binding domain-like"/>
    <property type="match status" value="1"/>
</dbReference>
<evidence type="ECO:0000259" key="17">
    <source>
        <dbReference type="PROSITE" id="PS50142"/>
    </source>
</evidence>
<protein>
    <recommendedName>
        <fullName evidence="15">Ribonuclease 3</fullName>
        <ecNumber evidence="15">3.1.26.3</ecNumber>
    </recommendedName>
    <alternativeName>
        <fullName evidence="15">Ribonuclease III</fullName>
        <shortName evidence="15">RNase III</shortName>
    </alternativeName>
</protein>
<keyword evidence="11 15" id="KW-0255">Endonuclease</keyword>
<keyword evidence="8 15" id="KW-0819">tRNA processing</keyword>
<dbReference type="SMART" id="SM00358">
    <property type="entry name" value="DSRM"/>
    <property type="match status" value="1"/>
</dbReference>
<evidence type="ECO:0000259" key="16">
    <source>
        <dbReference type="PROSITE" id="PS50137"/>
    </source>
</evidence>
<dbReference type="PROSITE" id="PS50137">
    <property type="entry name" value="DS_RBD"/>
    <property type="match status" value="1"/>
</dbReference>
<keyword evidence="5 15" id="KW-0963">Cytoplasm</keyword>
<keyword evidence="15" id="KW-0699">rRNA-binding</keyword>
<dbReference type="Pfam" id="PF14622">
    <property type="entry name" value="Ribonucleas_3_3"/>
    <property type="match status" value="1"/>
</dbReference>
<feature type="binding site" evidence="15">
    <location>
        <position position="124"/>
    </location>
    <ligand>
        <name>Mg(2+)</name>
        <dbReference type="ChEBI" id="CHEBI:18420"/>
    </ligand>
</feature>
<keyword evidence="9 15" id="KW-0540">Nuclease</keyword>
<dbReference type="Pfam" id="PF00035">
    <property type="entry name" value="dsrm"/>
    <property type="match status" value="1"/>
</dbReference>
<evidence type="ECO:0000256" key="2">
    <source>
        <dbReference type="ARBA" id="ARBA00004496"/>
    </source>
</evidence>
<evidence type="ECO:0000256" key="3">
    <source>
        <dbReference type="ARBA" id="ARBA00010183"/>
    </source>
</evidence>
<dbReference type="GO" id="GO:0006397">
    <property type="term" value="P:mRNA processing"/>
    <property type="evidence" value="ECO:0007669"/>
    <property type="project" value="UniProtKB-UniRule"/>
</dbReference>
<feature type="domain" description="RNase III" evidence="17">
    <location>
        <begin position="4"/>
        <end position="138"/>
    </location>
</feature>
<evidence type="ECO:0000313" key="18">
    <source>
        <dbReference type="EMBL" id="KKW30428.1"/>
    </source>
</evidence>
<evidence type="ECO:0000256" key="14">
    <source>
        <dbReference type="ARBA" id="ARBA00022884"/>
    </source>
</evidence>
<dbReference type="AlphaFoldDB" id="A0A0G1XGN2"/>
<dbReference type="InterPro" id="IPR014720">
    <property type="entry name" value="dsRBD_dom"/>
</dbReference>
<evidence type="ECO:0000313" key="19">
    <source>
        <dbReference type="Proteomes" id="UP000034445"/>
    </source>
</evidence>
<evidence type="ECO:0000256" key="6">
    <source>
        <dbReference type="ARBA" id="ARBA00022552"/>
    </source>
</evidence>
<dbReference type="CDD" id="cd10845">
    <property type="entry name" value="DSRM_RNAse_III_family"/>
    <property type="match status" value="1"/>
</dbReference>
<comment type="function">
    <text evidence="15">Digests double-stranded RNA. Involved in the processing of primary rRNA transcript to yield the immediate precursors to the large and small rRNAs (23S and 16S). Processes some mRNAs, and tRNAs when they are encoded in the rRNA operon. Processes pre-crRNA and tracrRNA of type II CRISPR loci if present in the organism.</text>
</comment>
<feature type="domain" description="DRBM" evidence="16">
    <location>
        <begin position="165"/>
        <end position="229"/>
    </location>
</feature>
<sequence length="234" mass="26051">MFDFAVFESKIGYIFTDKGLLEQAFTHRSYLNENRTPARSGRGTEHNERLEFLGDAVLELVVTEFLYAKYPENPEGDLTAYRAALVNTVSISEAAKNMGMNDFLLLSRGESKDTGRARQIILANAFEALIGAIYLDSGYEAAKNFIGDQLFHKTDEVVAKRLWQDAKSRFQELAQEKSGKTPDYQLLDQSGPDHDKRFVVGAYVGQEKIATGEGHSKQEAEQAAAEKALAAKGW</sequence>
<evidence type="ECO:0000256" key="10">
    <source>
        <dbReference type="ARBA" id="ARBA00022723"/>
    </source>
</evidence>
<dbReference type="PATRIC" id="fig|1618676.3.peg.801"/>
<keyword evidence="13 15" id="KW-0460">Magnesium</keyword>
<dbReference type="Proteomes" id="UP000034445">
    <property type="component" value="Unassembled WGS sequence"/>
</dbReference>
<evidence type="ECO:0000256" key="12">
    <source>
        <dbReference type="ARBA" id="ARBA00022801"/>
    </source>
</evidence>
<feature type="active site" evidence="15">
    <location>
        <position position="55"/>
    </location>
</feature>
<evidence type="ECO:0000256" key="8">
    <source>
        <dbReference type="ARBA" id="ARBA00022694"/>
    </source>
</evidence>
<keyword evidence="14 15" id="KW-0694">RNA-binding</keyword>
<gene>
    <name evidence="15" type="primary">rnc</name>
    <name evidence="18" type="ORF">UY74_C0042G0007</name>
</gene>
<organism evidence="18 19">
    <name type="scientific">Candidatus Kaiserbacteria bacterium GW2011_GWC2_52_8b</name>
    <dbReference type="NCBI Taxonomy" id="1618676"/>
    <lineage>
        <taxon>Bacteria</taxon>
        <taxon>Candidatus Kaiseribacteriota</taxon>
    </lineage>
</organism>
<evidence type="ECO:0000256" key="9">
    <source>
        <dbReference type="ARBA" id="ARBA00022722"/>
    </source>
</evidence>
<evidence type="ECO:0000256" key="11">
    <source>
        <dbReference type="ARBA" id="ARBA00022759"/>
    </source>
</evidence>
<dbReference type="GO" id="GO:0008033">
    <property type="term" value="P:tRNA processing"/>
    <property type="evidence" value="ECO:0007669"/>
    <property type="project" value="UniProtKB-KW"/>
</dbReference>
<dbReference type="PANTHER" id="PTHR11207:SF0">
    <property type="entry name" value="RIBONUCLEASE 3"/>
    <property type="match status" value="1"/>
</dbReference>
<dbReference type="GO" id="GO:0003725">
    <property type="term" value="F:double-stranded RNA binding"/>
    <property type="evidence" value="ECO:0007669"/>
    <property type="project" value="TreeGrafter"/>
</dbReference>
<dbReference type="GO" id="GO:0046872">
    <property type="term" value="F:metal ion binding"/>
    <property type="evidence" value="ECO:0007669"/>
    <property type="project" value="UniProtKB-KW"/>
</dbReference>